<dbReference type="PANTHER" id="PTHR12156">
    <property type="entry name" value="PLECKSTRIN HOMOLOGY-LIKE DOMAIN, FAMILY B, MEMBER 3"/>
    <property type="match status" value="1"/>
</dbReference>
<gene>
    <name evidence="1" type="primary">ORF222937</name>
</gene>
<accession>A0A0B7C3T3</accession>
<dbReference type="AlphaFoldDB" id="A0A0B7C3T3"/>
<dbReference type="Gene3D" id="2.60.200.20">
    <property type="match status" value="1"/>
</dbReference>
<dbReference type="PANTHER" id="PTHR12156:SF22">
    <property type="entry name" value="PLECKSTRIN HOMOLOGY-LIKE DOMAIN FAMILY B MEMBER 3"/>
    <property type="match status" value="1"/>
</dbReference>
<evidence type="ECO:0000313" key="1">
    <source>
        <dbReference type="EMBL" id="CEL00129.1"/>
    </source>
</evidence>
<sequence length="83" mass="9376">NAQVVKEPTRLVQGMLITLGQTNMFRFNNPEEARQMKKSLQVRKSVSALSLPQEEPIMASPRLNLLSQSMSDLYRSNESLALN</sequence>
<protein>
    <submittedName>
        <fullName evidence="1">Uncharacterized protein</fullName>
    </submittedName>
</protein>
<reference evidence="1" key="1">
    <citation type="submission" date="2014-12" db="EMBL/GenBank/DDBJ databases">
        <title>Insight into the proteome of Arion vulgaris.</title>
        <authorList>
            <person name="Aradska J."/>
            <person name="Bulat T."/>
            <person name="Smidak R."/>
            <person name="Sarate P."/>
            <person name="Gangsoo J."/>
            <person name="Sialana F."/>
            <person name="Bilban M."/>
            <person name="Lubec G."/>
        </authorList>
    </citation>
    <scope>NUCLEOTIDE SEQUENCE</scope>
    <source>
        <tissue evidence="1">Skin</tissue>
    </source>
</reference>
<feature type="non-terminal residue" evidence="1">
    <location>
        <position position="1"/>
    </location>
</feature>
<proteinExistence type="predicted"/>
<name>A0A0B7C3T3_9EUPU</name>
<dbReference type="EMBL" id="HACG01053258">
    <property type="protein sequence ID" value="CEL00129.1"/>
    <property type="molecule type" value="Transcribed_RNA"/>
</dbReference>
<feature type="non-terminal residue" evidence="1">
    <location>
        <position position="83"/>
    </location>
</feature>
<organism evidence="1">
    <name type="scientific">Arion vulgaris</name>
    <dbReference type="NCBI Taxonomy" id="1028688"/>
    <lineage>
        <taxon>Eukaryota</taxon>
        <taxon>Metazoa</taxon>
        <taxon>Spiralia</taxon>
        <taxon>Lophotrochozoa</taxon>
        <taxon>Mollusca</taxon>
        <taxon>Gastropoda</taxon>
        <taxon>Heterobranchia</taxon>
        <taxon>Euthyneura</taxon>
        <taxon>Panpulmonata</taxon>
        <taxon>Eupulmonata</taxon>
        <taxon>Stylommatophora</taxon>
        <taxon>Helicina</taxon>
        <taxon>Arionoidea</taxon>
        <taxon>Arionidae</taxon>
        <taxon>Arion</taxon>
    </lineage>
</organism>
<dbReference type="InterPro" id="IPR052212">
    <property type="entry name" value="PH-like_domain"/>
</dbReference>